<dbReference type="Pfam" id="PF21083">
    <property type="entry name" value="ZapC_N"/>
    <property type="match status" value="1"/>
</dbReference>
<organism evidence="9 10">
    <name type="scientific">Atlantibacter subterraneus</name>
    <dbReference type="NCBI Taxonomy" id="255519"/>
    <lineage>
        <taxon>Bacteria</taxon>
        <taxon>Pseudomonadati</taxon>
        <taxon>Pseudomonadota</taxon>
        <taxon>Gammaproteobacteria</taxon>
        <taxon>Enterobacterales</taxon>
        <taxon>Enterobacteriaceae</taxon>
        <taxon>Atlantibacter</taxon>
    </lineage>
</organism>
<dbReference type="OrthoDB" id="5765005at2"/>
<evidence type="ECO:0000313" key="10">
    <source>
        <dbReference type="Proteomes" id="UP000275331"/>
    </source>
</evidence>
<comment type="function">
    <text evidence="5 6">Contributes to the efficiency of the cell division process by stabilizing the polymeric form of the cell division protein FtsZ. Acts by promoting interactions between FtsZ protofilaments and suppressing the GTPase activity of FtsZ.</text>
</comment>
<evidence type="ECO:0000256" key="3">
    <source>
        <dbReference type="ARBA" id="ARBA00023210"/>
    </source>
</evidence>
<evidence type="ECO:0000256" key="1">
    <source>
        <dbReference type="ARBA" id="ARBA00022490"/>
    </source>
</evidence>
<gene>
    <name evidence="5" type="primary">zapC</name>
    <name evidence="9" type="ORF">EGT71_03015</name>
</gene>
<comment type="caution">
    <text evidence="9">The sequence shown here is derived from an EMBL/GenBank/DDBJ whole genome shotgun (WGS) entry which is preliminary data.</text>
</comment>
<dbReference type="InterPro" id="IPR048373">
    <property type="entry name" value="ZapC_N"/>
</dbReference>
<sequence>MMRIKPDDNWHWYFDDEHDRMMLDLANGMLFRSRFARKMLTPDAFASSGFCVDDAALYFTFEEKCRDLQLSKDQRAELVLNALVAIRFLKPQMPKSWHFLSHDDYWQPVCGDPACVYLSDTQESVSLLVVEPGDNAALCLLAQPGLTLAGRTMQLGDAIKIMNDRLRPQLITESLSLDQAV</sequence>
<dbReference type="InterPro" id="IPR009809">
    <property type="entry name" value="ZapC"/>
</dbReference>
<keyword evidence="1 5" id="KW-0963">Cytoplasm</keyword>
<comment type="subunit">
    <text evidence="5">Interacts directly with FtsZ.</text>
</comment>
<protein>
    <recommendedName>
        <fullName evidence="5 6">Cell division protein ZapC</fullName>
    </recommendedName>
</protein>
<dbReference type="AlphaFoldDB" id="A0A427V6J3"/>
<dbReference type="EMBL" id="RHXB01000002">
    <property type="protein sequence ID" value="RSE28369.1"/>
    <property type="molecule type" value="Genomic_DNA"/>
</dbReference>
<comment type="subcellular location">
    <subcellularLocation>
        <location evidence="5 6">Cytoplasm</location>
    </subcellularLocation>
</comment>
<keyword evidence="4 5" id="KW-0131">Cell cycle</keyword>
<dbReference type="GO" id="GO:0000917">
    <property type="term" value="P:division septum assembly"/>
    <property type="evidence" value="ECO:0007669"/>
    <property type="project" value="UniProtKB-KW"/>
</dbReference>
<dbReference type="GO" id="GO:0043093">
    <property type="term" value="P:FtsZ-dependent cytokinesis"/>
    <property type="evidence" value="ECO:0007669"/>
    <property type="project" value="UniProtKB-UniRule"/>
</dbReference>
<evidence type="ECO:0000259" key="8">
    <source>
        <dbReference type="Pfam" id="PF21083"/>
    </source>
</evidence>
<evidence type="ECO:0000259" key="7">
    <source>
        <dbReference type="Pfam" id="PF07126"/>
    </source>
</evidence>
<evidence type="ECO:0000313" key="9">
    <source>
        <dbReference type="EMBL" id="RSE28369.1"/>
    </source>
</evidence>
<proteinExistence type="inferred from homology"/>
<dbReference type="GO" id="GO:0005737">
    <property type="term" value="C:cytoplasm"/>
    <property type="evidence" value="ECO:0007669"/>
    <property type="project" value="UniProtKB-SubCell"/>
</dbReference>
<feature type="domain" description="Cell-division protein ZapC N-terminal" evidence="8">
    <location>
        <begin position="4"/>
        <end position="90"/>
    </location>
</feature>
<feature type="domain" description="Cell-division protein ZapC C-terminal" evidence="7">
    <location>
        <begin position="91"/>
        <end position="168"/>
    </location>
</feature>
<keyword evidence="2 5" id="KW-0132">Cell division</keyword>
<evidence type="ECO:0000256" key="5">
    <source>
        <dbReference type="HAMAP-Rule" id="MF_00906"/>
    </source>
</evidence>
<dbReference type="Pfam" id="PF07126">
    <property type="entry name" value="ZapC_C"/>
    <property type="match status" value="1"/>
</dbReference>
<dbReference type="PIRSF" id="PIRSF010252">
    <property type="entry name" value="ZapC"/>
    <property type="match status" value="1"/>
</dbReference>
<name>A0A427V6J3_9ENTR</name>
<dbReference type="HAMAP" id="MF_00906">
    <property type="entry name" value="ZapC"/>
    <property type="match status" value="1"/>
</dbReference>
<dbReference type="InterPro" id="IPR048372">
    <property type="entry name" value="ZapC_C"/>
</dbReference>
<accession>A0A427V6J3</accession>
<keyword evidence="3 5" id="KW-0717">Septation</keyword>
<dbReference type="Proteomes" id="UP000275331">
    <property type="component" value="Unassembled WGS sequence"/>
</dbReference>
<reference evidence="9 10" key="1">
    <citation type="submission" date="2018-10" db="EMBL/GenBank/DDBJ databases">
        <title>Transmission dynamics of multidrug resistant bacteria on intensive care unit surfaces.</title>
        <authorList>
            <person name="D'Souza A.W."/>
            <person name="Potter R.F."/>
            <person name="Wallace M."/>
            <person name="Shupe A."/>
            <person name="Patel S."/>
            <person name="Sun S."/>
            <person name="Gul D."/>
            <person name="Kwon J.H."/>
            <person name="Andleeb S."/>
            <person name="Burnham C.-A.D."/>
            <person name="Dantas G."/>
        </authorList>
    </citation>
    <scope>NUCLEOTIDE SEQUENCE [LARGE SCALE GENOMIC DNA]</scope>
    <source>
        <strain evidence="9 10">AS_373</strain>
    </source>
</reference>
<comment type="similarity">
    <text evidence="5 6">Belongs to the ZapC family.</text>
</comment>
<evidence type="ECO:0000256" key="2">
    <source>
        <dbReference type="ARBA" id="ARBA00022618"/>
    </source>
</evidence>
<evidence type="ECO:0000256" key="4">
    <source>
        <dbReference type="ARBA" id="ARBA00023306"/>
    </source>
</evidence>
<evidence type="ECO:0000256" key="6">
    <source>
        <dbReference type="PIRNR" id="PIRNR010252"/>
    </source>
</evidence>